<accession>A0AAV8EJR6</accession>
<keyword evidence="4" id="KW-0418">Kinase</keyword>
<keyword evidence="2" id="KW-0067">ATP-binding</keyword>
<dbReference type="Pfam" id="PF07714">
    <property type="entry name" value="PK_Tyr_Ser-Thr"/>
    <property type="match status" value="1"/>
</dbReference>
<proteinExistence type="predicted"/>
<evidence type="ECO:0000256" key="2">
    <source>
        <dbReference type="ARBA" id="ARBA00022840"/>
    </source>
</evidence>
<organism evidence="4 5">
    <name type="scientific">Rhynchospora pubera</name>
    <dbReference type="NCBI Taxonomy" id="906938"/>
    <lineage>
        <taxon>Eukaryota</taxon>
        <taxon>Viridiplantae</taxon>
        <taxon>Streptophyta</taxon>
        <taxon>Embryophyta</taxon>
        <taxon>Tracheophyta</taxon>
        <taxon>Spermatophyta</taxon>
        <taxon>Magnoliopsida</taxon>
        <taxon>Liliopsida</taxon>
        <taxon>Poales</taxon>
        <taxon>Cyperaceae</taxon>
        <taxon>Cyperoideae</taxon>
        <taxon>Rhynchosporeae</taxon>
        <taxon>Rhynchospora</taxon>
    </lineage>
</organism>
<dbReference type="AlphaFoldDB" id="A0AAV8EJR6"/>
<dbReference type="Gene3D" id="1.10.510.10">
    <property type="entry name" value="Transferase(Phosphotransferase) domain 1"/>
    <property type="match status" value="1"/>
</dbReference>
<dbReference type="GO" id="GO:0005524">
    <property type="term" value="F:ATP binding"/>
    <property type="evidence" value="ECO:0007669"/>
    <property type="project" value="UniProtKB-KW"/>
</dbReference>
<evidence type="ECO:0000259" key="3">
    <source>
        <dbReference type="PROSITE" id="PS50011"/>
    </source>
</evidence>
<dbReference type="PANTHER" id="PTHR47989:SF71">
    <property type="entry name" value="PROTEIN KINASE DOMAIN-CONTAINING PROTEIN"/>
    <property type="match status" value="1"/>
</dbReference>
<evidence type="ECO:0000313" key="5">
    <source>
        <dbReference type="Proteomes" id="UP001140206"/>
    </source>
</evidence>
<dbReference type="InterPro" id="IPR011009">
    <property type="entry name" value="Kinase-like_dom_sf"/>
</dbReference>
<dbReference type="PROSITE" id="PS50011">
    <property type="entry name" value="PROTEIN_KINASE_DOM"/>
    <property type="match status" value="1"/>
</dbReference>
<evidence type="ECO:0000256" key="1">
    <source>
        <dbReference type="ARBA" id="ARBA00022741"/>
    </source>
</evidence>
<keyword evidence="4" id="KW-0808">Transferase</keyword>
<keyword evidence="5" id="KW-1185">Reference proteome</keyword>
<dbReference type="InterPro" id="IPR000719">
    <property type="entry name" value="Prot_kinase_dom"/>
</dbReference>
<gene>
    <name evidence="4" type="ORF">LUZ62_062708</name>
</gene>
<dbReference type="GO" id="GO:0004672">
    <property type="term" value="F:protein kinase activity"/>
    <property type="evidence" value="ECO:0007669"/>
    <property type="project" value="InterPro"/>
</dbReference>
<comment type="caution">
    <text evidence="4">The sequence shown here is derived from an EMBL/GenBank/DDBJ whole genome shotgun (WGS) entry which is preliminary data.</text>
</comment>
<keyword evidence="1" id="KW-0547">Nucleotide-binding</keyword>
<feature type="domain" description="Protein kinase" evidence="3">
    <location>
        <begin position="1"/>
        <end position="188"/>
    </location>
</feature>
<evidence type="ECO:0000313" key="4">
    <source>
        <dbReference type="EMBL" id="KAJ4778451.1"/>
    </source>
</evidence>
<dbReference type="EMBL" id="JAMFTS010000003">
    <property type="protein sequence ID" value="KAJ4778451.1"/>
    <property type="molecule type" value="Genomic_DNA"/>
</dbReference>
<protein>
    <submittedName>
        <fullName evidence="4">Nodulation receptor kinase</fullName>
    </submittedName>
</protein>
<dbReference type="SUPFAM" id="SSF56112">
    <property type="entry name" value="Protein kinase-like (PK-like)"/>
    <property type="match status" value="1"/>
</dbReference>
<dbReference type="Proteomes" id="UP001140206">
    <property type="component" value="Chromosome 3"/>
</dbReference>
<name>A0AAV8EJR6_9POAL</name>
<keyword evidence="4" id="KW-0675">Receptor</keyword>
<dbReference type="InterPro" id="IPR001245">
    <property type="entry name" value="Ser-Thr/Tyr_kinase_cat_dom"/>
</dbReference>
<dbReference type="PANTHER" id="PTHR47989">
    <property type="entry name" value="OS01G0750732 PROTEIN"/>
    <property type="match status" value="1"/>
</dbReference>
<reference evidence="4" key="1">
    <citation type="submission" date="2022-08" db="EMBL/GenBank/DDBJ databases">
        <authorList>
            <person name="Marques A."/>
        </authorList>
    </citation>
    <scope>NUCLEOTIDE SEQUENCE</scope>
    <source>
        <strain evidence="4">RhyPub2mFocal</strain>
        <tissue evidence="4">Leaves</tissue>
    </source>
</reference>
<sequence>MGFGVRLDIAIDIAHGLAYLHGYQDKPIIHGRLQSSNILLSNNMRAMVSDYGFPPASGVRFDSSSSSNVILLAYCDPEFLFTFRLTEKSDVYSFGVVLVELLTGRPPLMGDSDCFDYVTTEWAKTMFEQGRGSVILDLHIPRIPATMIVMEKVLALAVLCLNREGKNRPTMAFCAEALEQISEEYTLLLFGPHDQNR</sequence>